<evidence type="ECO:0000313" key="3">
    <source>
        <dbReference type="Proteomes" id="UP000304912"/>
    </source>
</evidence>
<dbReference type="OrthoDB" id="9850861at2"/>
<feature type="transmembrane region" description="Helical" evidence="1">
    <location>
        <begin position="20"/>
        <end position="50"/>
    </location>
</feature>
<dbReference type="AlphaFoldDB" id="A0A5B7YI01"/>
<proteinExistence type="predicted"/>
<keyword evidence="1" id="KW-0812">Transmembrane</keyword>
<evidence type="ECO:0000256" key="1">
    <source>
        <dbReference type="SAM" id="Phobius"/>
    </source>
</evidence>
<keyword evidence="1" id="KW-1133">Transmembrane helix</keyword>
<dbReference type="KEGG" id="salk:FBQ74_17265"/>
<dbReference type="Proteomes" id="UP000304912">
    <property type="component" value="Plasmid plas12"/>
</dbReference>
<reference evidence="2 3" key="1">
    <citation type="submission" date="2019-04" db="EMBL/GenBank/DDBJ databases">
        <title>Salinimonas iocasae sp. nov., a halophilic bacterium isolated from the outer tube casing of tubeworms in Okinawa Trough.</title>
        <authorList>
            <person name="Zhang H."/>
            <person name="Wang H."/>
            <person name="Li C."/>
        </authorList>
    </citation>
    <scope>NUCLEOTIDE SEQUENCE [LARGE SCALE GENOMIC DNA]</scope>
    <source>
        <strain evidence="2 3">KX18D6</strain>
        <plasmid evidence="2 3">plas12</plasmid>
    </source>
</reference>
<dbReference type="RefSeq" id="WP_139758024.1">
    <property type="nucleotide sequence ID" value="NZ_CP039853.1"/>
</dbReference>
<protein>
    <submittedName>
        <fullName evidence="2">Uncharacterized protein</fullName>
    </submittedName>
</protein>
<keyword evidence="3" id="KW-1185">Reference proteome</keyword>
<name>A0A5B7YI01_9ALTE</name>
<accession>A0A5B7YI01</accession>
<gene>
    <name evidence="2" type="ORF">FBQ74_17265</name>
</gene>
<keyword evidence="1" id="KW-0472">Membrane</keyword>
<geneLocation type="plasmid" evidence="2 3">
    <name>plas12</name>
</geneLocation>
<dbReference type="EMBL" id="CP039853">
    <property type="protein sequence ID" value="QCZ95297.1"/>
    <property type="molecule type" value="Genomic_DNA"/>
</dbReference>
<keyword evidence="2" id="KW-0614">Plasmid</keyword>
<evidence type="ECO:0000313" key="2">
    <source>
        <dbReference type="EMBL" id="QCZ95297.1"/>
    </source>
</evidence>
<organism evidence="2 3">
    <name type="scientific">Salinimonas iocasae</name>
    <dbReference type="NCBI Taxonomy" id="2572577"/>
    <lineage>
        <taxon>Bacteria</taxon>
        <taxon>Pseudomonadati</taxon>
        <taxon>Pseudomonadota</taxon>
        <taxon>Gammaproteobacteria</taxon>
        <taxon>Alteromonadales</taxon>
        <taxon>Alteromonadaceae</taxon>
        <taxon>Alteromonas/Salinimonas group</taxon>
        <taxon>Salinimonas</taxon>
    </lineage>
</organism>
<sequence>MSKLTSLLNKLGTIERHGAIYVAIFIFLAVLQFSMFQALLGAAIIFVIMLPHPAKKQFLDDIRFGDFEDTSKGNQ</sequence>